<proteinExistence type="predicted"/>
<gene>
    <name evidence="2" type="ORF">DEE74_22770</name>
    <name evidence="1" type="ORF">R38712_04681</name>
</gene>
<accession>A0A2P4RFV2</accession>
<reference evidence="1 3" key="2">
    <citation type="submission" date="2023-07" db="EMBL/GenBank/DDBJ databases">
        <authorList>
            <person name="Peeters C."/>
        </authorList>
    </citation>
    <scope>NUCLEOTIDE SEQUENCE [LARGE SCALE GENOMIC DNA]</scope>
    <source>
        <strain evidence="1 3">R-38712</strain>
    </source>
</reference>
<name>A0A2P4RFV2_RALPI</name>
<comment type="caution">
    <text evidence="2">The sequence shown here is derived from an EMBL/GenBank/DDBJ whole genome shotgun (WGS) entry which is preliminary data.</text>
</comment>
<evidence type="ECO:0000313" key="3">
    <source>
        <dbReference type="Proteomes" id="UP001189303"/>
    </source>
</evidence>
<dbReference type="EMBL" id="QGBI01000028">
    <property type="protein sequence ID" value="MBX3892696.1"/>
    <property type="molecule type" value="Genomic_DNA"/>
</dbReference>
<evidence type="ECO:0000313" key="1">
    <source>
        <dbReference type="EMBL" id="CAJ0731321.1"/>
    </source>
</evidence>
<protein>
    <submittedName>
        <fullName evidence="2">Uncharacterized protein</fullName>
    </submittedName>
</protein>
<dbReference type="AlphaFoldDB" id="A0A2P4RFV2"/>
<dbReference type="RefSeq" id="WP_015855872.1">
    <property type="nucleotide sequence ID" value="NZ_CATWFT010000022.1"/>
</dbReference>
<evidence type="ECO:0000313" key="4">
    <source>
        <dbReference type="Proteomes" id="UP001199322"/>
    </source>
</evidence>
<dbReference type="EMBL" id="CATWFT010000022">
    <property type="protein sequence ID" value="CAJ0731321.1"/>
    <property type="molecule type" value="Genomic_DNA"/>
</dbReference>
<sequence>MTWTTENYFSKAQLYWQRGSSRGRDSEDFILYLCFALELIARGAVCHVNPALNAASDLESLLFACGRVPRSPPRSADLQEVIKRLQRLVPELTDAEVANVQTLVNTRNGELHGDTAEIAQLAVNTLMPHVYSFIVKVADFAAQSLDTLLGPEDAETARRTAQAITKDRSRRVQDLIRVCKERFFSLPDNEQQAKRDASKTVALSAVLVSGHHIMYLKCPACAQVGQLLAAPVGRSAPFLRGEELVQEVRVAPFQFACKCCGLDIRGLDELMAAGFGHEYSSMDQVDPVDHFNIDPHDYIDAETVAREYYRENYGDEYRDE</sequence>
<evidence type="ECO:0000313" key="2">
    <source>
        <dbReference type="EMBL" id="MBX3892696.1"/>
    </source>
</evidence>
<dbReference type="Proteomes" id="UP001199322">
    <property type="component" value="Unassembled WGS sequence"/>
</dbReference>
<keyword evidence="3" id="KW-1185">Reference proteome</keyword>
<reference evidence="2" key="1">
    <citation type="submission" date="2018-06" db="EMBL/GenBank/DDBJ databases">
        <authorList>
            <person name="O'Rourke A."/>
        </authorList>
    </citation>
    <scope>NUCLEOTIDE SEQUENCE</scope>
    <source>
        <strain evidence="2">132550021-3</strain>
    </source>
</reference>
<organism evidence="2 4">
    <name type="scientific">Ralstonia pickettii</name>
    <name type="common">Burkholderia pickettii</name>
    <dbReference type="NCBI Taxonomy" id="329"/>
    <lineage>
        <taxon>Bacteria</taxon>
        <taxon>Pseudomonadati</taxon>
        <taxon>Pseudomonadota</taxon>
        <taxon>Betaproteobacteria</taxon>
        <taxon>Burkholderiales</taxon>
        <taxon>Burkholderiaceae</taxon>
        <taxon>Ralstonia</taxon>
    </lineage>
</organism>
<dbReference type="Proteomes" id="UP001189303">
    <property type="component" value="Unassembled WGS sequence"/>
</dbReference>